<name>A0AAN7KT41_9MYRT</name>
<reference evidence="1 2" key="1">
    <citation type="journal article" date="2023" name="Hortic Res">
        <title>Pangenome of water caltrop reveals structural variations and asymmetric subgenome divergence after allopolyploidization.</title>
        <authorList>
            <person name="Zhang X."/>
            <person name="Chen Y."/>
            <person name="Wang L."/>
            <person name="Yuan Y."/>
            <person name="Fang M."/>
            <person name="Shi L."/>
            <person name="Lu R."/>
            <person name="Comes H.P."/>
            <person name="Ma Y."/>
            <person name="Chen Y."/>
            <person name="Huang G."/>
            <person name="Zhou Y."/>
            <person name="Zheng Z."/>
            <person name="Qiu Y."/>
        </authorList>
    </citation>
    <scope>NUCLEOTIDE SEQUENCE [LARGE SCALE GENOMIC DNA]</scope>
    <source>
        <tissue evidence="1">Roots</tissue>
    </source>
</reference>
<evidence type="ECO:0000313" key="1">
    <source>
        <dbReference type="EMBL" id="KAK4772917.1"/>
    </source>
</evidence>
<proteinExistence type="predicted"/>
<organism evidence="1 2">
    <name type="scientific">Trapa incisa</name>
    <dbReference type="NCBI Taxonomy" id="236973"/>
    <lineage>
        <taxon>Eukaryota</taxon>
        <taxon>Viridiplantae</taxon>
        <taxon>Streptophyta</taxon>
        <taxon>Embryophyta</taxon>
        <taxon>Tracheophyta</taxon>
        <taxon>Spermatophyta</taxon>
        <taxon>Magnoliopsida</taxon>
        <taxon>eudicotyledons</taxon>
        <taxon>Gunneridae</taxon>
        <taxon>Pentapetalae</taxon>
        <taxon>rosids</taxon>
        <taxon>malvids</taxon>
        <taxon>Myrtales</taxon>
        <taxon>Lythraceae</taxon>
        <taxon>Trapa</taxon>
    </lineage>
</organism>
<dbReference type="SUPFAM" id="SSF50729">
    <property type="entry name" value="PH domain-like"/>
    <property type="match status" value="1"/>
</dbReference>
<gene>
    <name evidence="1" type="ORF">SAY87_027936</name>
</gene>
<dbReference type="AlphaFoldDB" id="A0AAN7KT41"/>
<sequence length="222" mass="25095">MATFSRSSSATTASLFLEEGPKDRVNLKKDADGADLALAKSTKSLKRTSYCFVESMKELPGVDSPTLNAGVEDGVKNARVEEGVQNGVKLLLEELLEKEKERIDPCIKEILIIAAHSTFYEFDIDSNQWECSAPLPIYYAEPTNYRIMNTFSKIPWNVNGMSSQGAHHVDLRHSTSEDPEWLKDVRKQEVHIISGWISQYYHDLAMTQQQPYLSTIHFCYNG</sequence>
<dbReference type="InterPro" id="IPR011993">
    <property type="entry name" value="PH-like_dom_sf"/>
</dbReference>
<accession>A0AAN7KT41</accession>
<dbReference type="Proteomes" id="UP001345219">
    <property type="component" value="Chromosome 22"/>
</dbReference>
<evidence type="ECO:0000313" key="2">
    <source>
        <dbReference type="Proteomes" id="UP001345219"/>
    </source>
</evidence>
<dbReference type="EMBL" id="JAXIOK010000004">
    <property type="protein sequence ID" value="KAK4772917.1"/>
    <property type="molecule type" value="Genomic_DNA"/>
</dbReference>
<protein>
    <submittedName>
        <fullName evidence="1">Uncharacterized protein</fullName>
    </submittedName>
</protein>
<dbReference type="Gene3D" id="2.30.29.30">
    <property type="entry name" value="Pleckstrin-homology domain (PH domain)/Phosphotyrosine-binding domain (PTB)"/>
    <property type="match status" value="1"/>
</dbReference>
<dbReference type="InterPro" id="IPR029058">
    <property type="entry name" value="AB_hydrolase_fold"/>
</dbReference>
<comment type="caution">
    <text evidence="1">The sequence shown here is derived from an EMBL/GenBank/DDBJ whole genome shotgun (WGS) entry which is preliminary data.</text>
</comment>
<dbReference type="Gene3D" id="3.40.50.1820">
    <property type="entry name" value="alpha/beta hydrolase"/>
    <property type="match status" value="1"/>
</dbReference>
<keyword evidence="2" id="KW-1185">Reference proteome</keyword>